<reference evidence="2" key="1">
    <citation type="submission" date="2020-01" db="EMBL/GenBank/DDBJ databases">
        <title>Genome sequence of Kobresia littledalei, the first chromosome-level genome in the family Cyperaceae.</title>
        <authorList>
            <person name="Qu G."/>
        </authorList>
    </citation>
    <scope>NUCLEOTIDE SEQUENCE</scope>
    <source>
        <strain evidence="2">C.B.Clarke</strain>
        <tissue evidence="2">Leaf</tissue>
    </source>
</reference>
<name>A0A833QPD1_9POAL</name>
<keyword evidence="1" id="KW-0472">Membrane</keyword>
<dbReference type="PANTHER" id="PTHR33726:SF3">
    <property type="entry name" value="TRANSMEMBRANE PROTEIN"/>
    <property type="match status" value="1"/>
</dbReference>
<proteinExistence type="predicted"/>
<accession>A0A833QPD1</accession>
<keyword evidence="3" id="KW-1185">Reference proteome</keyword>
<comment type="caution">
    <text evidence="2">The sequence shown here is derived from an EMBL/GenBank/DDBJ whole genome shotgun (WGS) entry which is preliminary data.</text>
</comment>
<dbReference type="PANTHER" id="PTHR33726">
    <property type="entry name" value="TRANSMEMBRANE PROTEIN"/>
    <property type="match status" value="1"/>
</dbReference>
<keyword evidence="1" id="KW-1133">Transmembrane helix</keyword>
<keyword evidence="1" id="KW-0812">Transmembrane</keyword>
<feature type="transmembrane region" description="Helical" evidence="1">
    <location>
        <begin position="63"/>
        <end position="87"/>
    </location>
</feature>
<evidence type="ECO:0000256" key="1">
    <source>
        <dbReference type="SAM" id="Phobius"/>
    </source>
</evidence>
<protein>
    <recommendedName>
        <fullName evidence="4">Transmembrane protein</fullName>
    </recommendedName>
</protein>
<evidence type="ECO:0008006" key="4">
    <source>
        <dbReference type="Google" id="ProtNLM"/>
    </source>
</evidence>
<dbReference type="EMBL" id="SWLB01000024">
    <property type="protein sequence ID" value="KAF3322654.1"/>
    <property type="molecule type" value="Genomic_DNA"/>
</dbReference>
<dbReference type="Proteomes" id="UP000623129">
    <property type="component" value="Unassembled WGS sequence"/>
</dbReference>
<organism evidence="2 3">
    <name type="scientific">Carex littledalei</name>
    <dbReference type="NCBI Taxonomy" id="544730"/>
    <lineage>
        <taxon>Eukaryota</taxon>
        <taxon>Viridiplantae</taxon>
        <taxon>Streptophyta</taxon>
        <taxon>Embryophyta</taxon>
        <taxon>Tracheophyta</taxon>
        <taxon>Spermatophyta</taxon>
        <taxon>Magnoliopsida</taxon>
        <taxon>Liliopsida</taxon>
        <taxon>Poales</taxon>
        <taxon>Cyperaceae</taxon>
        <taxon>Cyperoideae</taxon>
        <taxon>Cariceae</taxon>
        <taxon>Carex</taxon>
        <taxon>Carex subgen. Euthyceras</taxon>
    </lineage>
</organism>
<dbReference type="OrthoDB" id="911529at2759"/>
<sequence length="91" mass="10332">MFGHMGRRFSSFFRWPELISLPSLRSIVPSSSPFRRLPGMDLSAIRRAVSQFPELDFSILDSVMWSIVVAFESVALVAMMGFFFLFCGCTL</sequence>
<evidence type="ECO:0000313" key="2">
    <source>
        <dbReference type="EMBL" id="KAF3322654.1"/>
    </source>
</evidence>
<dbReference type="AlphaFoldDB" id="A0A833QPD1"/>
<gene>
    <name evidence="2" type="ORF">FCM35_KLT12643</name>
</gene>
<evidence type="ECO:0000313" key="3">
    <source>
        <dbReference type="Proteomes" id="UP000623129"/>
    </source>
</evidence>